<accession>A0A0B7BU13</accession>
<dbReference type="AlphaFoldDB" id="A0A0B7BU13"/>
<proteinExistence type="predicted"/>
<protein>
    <submittedName>
        <fullName evidence="1">Uncharacterized protein</fullName>
    </submittedName>
</protein>
<evidence type="ECO:0000313" key="1">
    <source>
        <dbReference type="EMBL" id="CEK95876.1"/>
    </source>
</evidence>
<organism evidence="1">
    <name type="scientific">Arion vulgaris</name>
    <dbReference type="NCBI Taxonomy" id="1028688"/>
    <lineage>
        <taxon>Eukaryota</taxon>
        <taxon>Metazoa</taxon>
        <taxon>Spiralia</taxon>
        <taxon>Lophotrochozoa</taxon>
        <taxon>Mollusca</taxon>
        <taxon>Gastropoda</taxon>
        <taxon>Heterobranchia</taxon>
        <taxon>Euthyneura</taxon>
        <taxon>Panpulmonata</taxon>
        <taxon>Eupulmonata</taxon>
        <taxon>Stylommatophora</taxon>
        <taxon>Helicina</taxon>
        <taxon>Arionoidea</taxon>
        <taxon>Arionidae</taxon>
        <taxon>Arion</taxon>
    </lineage>
</organism>
<dbReference type="EMBL" id="HACG01049011">
    <property type="protein sequence ID" value="CEK95876.1"/>
    <property type="molecule type" value="Transcribed_RNA"/>
</dbReference>
<name>A0A0B7BU13_9EUPU</name>
<reference evidence="1" key="1">
    <citation type="submission" date="2014-12" db="EMBL/GenBank/DDBJ databases">
        <title>Insight into the proteome of Arion vulgaris.</title>
        <authorList>
            <person name="Aradska J."/>
            <person name="Bulat T."/>
            <person name="Smidak R."/>
            <person name="Sarate P."/>
            <person name="Gangsoo J."/>
            <person name="Sialana F."/>
            <person name="Bilban M."/>
            <person name="Lubec G."/>
        </authorList>
    </citation>
    <scope>NUCLEOTIDE SEQUENCE</scope>
    <source>
        <tissue evidence="1">Skin</tissue>
    </source>
</reference>
<sequence length="61" mass="7541">GRPRNTWRRDLEAEINNIKKSWRELQEILKQQHEFITTASHLVHERELQFINNTLWKMWIG</sequence>
<gene>
    <name evidence="1" type="primary">ORF209256</name>
</gene>
<feature type="non-terminal residue" evidence="1">
    <location>
        <position position="1"/>
    </location>
</feature>